<dbReference type="Gene3D" id="2.40.360.10">
    <property type="entry name" value="YmcC-like"/>
    <property type="match status" value="1"/>
</dbReference>
<gene>
    <name evidence="1" type="ORF">E2L00_09405</name>
</gene>
<sequence>MLAGLLLQGCTPGQQSMVDTFSTVVTGDRDITVPDAQIAALPYSTMYLRLNGGQRIFVVLGYIGQDQSKWLSQDGAMVVTRNGRLMKTVNLHYNLLNITATTPDPLLHANSLTAGTTWQRVIQWTEEGHYRAATLKSSFEPAGSEVLNIAGQAVPCQVWHENVESTAPARSWRNTFWIDTRTSQVRQSQQMLGAGVFPVEFTTLKPAP</sequence>
<dbReference type="Proteomes" id="UP000697927">
    <property type="component" value="Unassembled WGS sequence"/>
</dbReference>
<name>A0ABX0VN25_9ENTR</name>
<keyword evidence="2" id="KW-1185">Reference proteome</keyword>
<dbReference type="SUPFAM" id="SSF159270">
    <property type="entry name" value="YmcC-like"/>
    <property type="match status" value="1"/>
</dbReference>
<organism evidence="1 2">
    <name type="scientific">Cedecea colo</name>
    <dbReference type="NCBI Taxonomy" id="2552946"/>
    <lineage>
        <taxon>Bacteria</taxon>
        <taxon>Pseudomonadati</taxon>
        <taxon>Pseudomonadota</taxon>
        <taxon>Gammaproteobacteria</taxon>
        <taxon>Enterobacterales</taxon>
        <taxon>Enterobacteriaceae</taxon>
        <taxon>Cedecea</taxon>
    </lineage>
</organism>
<keyword evidence="1" id="KW-0449">Lipoprotein</keyword>
<protein>
    <submittedName>
        <fullName evidence="1">YjbF family lipoprotein</fullName>
    </submittedName>
</protein>
<evidence type="ECO:0000313" key="1">
    <source>
        <dbReference type="EMBL" id="NIY47740.1"/>
    </source>
</evidence>
<proteinExistence type="predicted"/>
<comment type="caution">
    <text evidence="1">The sequence shown here is derived from an EMBL/GenBank/DDBJ whole genome shotgun (WGS) entry which is preliminary data.</text>
</comment>
<accession>A0ABX0VN25</accession>
<dbReference type="InterPro" id="IPR023373">
    <property type="entry name" value="YmcC_sf"/>
</dbReference>
<evidence type="ECO:0000313" key="2">
    <source>
        <dbReference type="Proteomes" id="UP000697927"/>
    </source>
</evidence>
<dbReference type="Pfam" id="PF11102">
    <property type="entry name" value="YjbF"/>
    <property type="match status" value="1"/>
</dbReference>
<dbReference type="InterPro" id="IPR021308">
    <property type="entry name" value="GfcB"/>
</dbReference>
<reference evidence="1 2" key="1">
    <citation type="journal article" date="2020" name="Microorganisms">
        <title>Polyphasic Characterisation of Cedecea colo sp. nov., a New Enteric Bacterium Isolated from the Koala Hindgut.</title>
        <authorList>
            <person name="Boath J.M."/>
            <person name="Dakhal S."/>
            <person name="Van T.T.H."/>
            <person name="Moore R.J."/>
            <person name="Dekiwadia C."/>
            <person name="Macreadie I.G."/>
        </authorList>
    </citation>
    <scope>NUCLEOTIDE SEQUENCE [LARGE SCALE GENOMIC DNA]</scope>
    <source>
        <strain evidence="1 2">ZA</strain>
    </source>
</reference>
<dbReference type="EMBL" id="SOYS01000003">
    <property type="protein sequence ID" value="NIY47740.1"/>
    <property type="molecule type" value="Genomic_DNA"/>
</dbReference>